<feature type="domain" description="SGNH hydrolase-type esterase" evidence="4">
    <location>
        <begin position="41"/>
        <end position="249"/>
    </location>
</feature>
<feature type="signal peptide" evidence="3">
    <location>
        <begin position="1"/>
        <end position="27"/>
    </location>
</feature>
<keyword evidence="3" id="KW-0732">Signal</keyword>
<gene>
    <name evidence="5" type="ORF">SAMN05216481_105184</name>
</gene>
<evidence type="ECO:0000256" key="2">
    <source>
        <dbReference type="PIRSR" id="PIRSR637460-2"/>
    </source>
</evidence>
<evidence type="ECO:0000259" key="4">
    <source>
        <dbReference type="Pfam" id="PF13472"/>
    </source>
</evidence>
<dbReference type="PANTHER" id="PTHR37981">
    <property type="entry name" value="LIPASE 2"/>
    <property type="match status" value="1"/>
</dbReference>
<dbReference type="InterPro" id="IPR037460">
    <property type="entry name" value="SEST-like"/>
</dbReference>
<feature type="disulfide bond" evidence="2">
    <location>
        <begin position="60"/>
        <end position="85"/>
    </location>
</feature>
<protein>
    <submittedName>
        <fullName evidence="5">GDSL-like Lipase/Acylhydrolase family protein</fullName>
    </submittedName>
</protein>
<keyword evidence="5" id="KW-0378">Hydrolase</keyword>
<name>A0A1H9EL96_9ACTN</name>
<dbReference type="InterPro" id="IPR013830">
    <property type="entry name" value="SGNH_hydro"/>
</dbReference>
<evidence type="ECO:0000256" key="1">
    <source>
        <dbReference type="PIRSR" id="PIRSR637460-1"/>
    </source>
</evidence>
<evidence type="ECO:0000256" key="3">
    <source>
        <dbReference type="SAM" id="SignalP"/>
    </source>
</evidence>
<keyword evidence="2" id="KW-1015">Disulfide bond</keyword>
<evidence type="ECO:0000313" key="6">
    <source>
        <dbReference type="Proteomes" id="UP000199055"/>
    </source>
</evidence>
<dbReference type="STRING" id="403935.SAMN05216481_105184"/>
<feature type="active site" evidence="1">
    <location>
        <position position="242"/>
    </location>
</feature>
<organism evidence="5 6">
    <name type="scientific">Streptomyces radiopugnans</name>
    <dbReference type="NCBI Taxonomy" id="403935"/>
    <lineage>
        <taxon>Bacteria</taxon>
        <taxon>Bacillati</taxon>
        <taxon>Actinomycetota</taxon>
        <taxon>Actinomycetes</taxon>
        <taxon>Kitasatosporales</taxon>
        <taxon>Streptomycetaceae</taxon>
        <taxon>Streptomyces</taxon>
    </lineage>
</organism>
<reference evidence="5 6" key="1">
    <citation type="submission" date="2016-10" db="EMBL/GenBank/DDBJ databases">
        <authorList>
            <person name="de Groot N.N."/>
        </authorList>
    </citation>
    <scope>NUCLEOTIDE SEQUENCE [LARGE SCALE GENOMIC DNA]</scope>
    <source>
        <strain evidence="5 6">CGMCC 4.3519</strain>
    </source>
</reference>
<dbReference type="CDD" id="cd01823">
    <property type="entry name" value="SEST_like"/>
    <property type="match status" value="1"/>
</dbReference>
<accession>A0A1H9EL96</accession>
<keyword evidence="6" id="KW-1185">Reference proteome</keyword>
<dbReference type="AlphaFoldDB" id="A0A1H9EL96"/>
<dbReference type="Gene3D" id="3.40.50.1110">
    <property type="entry name" value="SGNH hydrolase"/>
    <property type="match status" value="1"/>
</dbReference>
<sequence>MRVPRLLTTALLALATAFAVPAAPASAAGNATQNAAENYVALGDSYSSGTGAGDYSDVLCTRSGNAYPARWARLSAPASFTFAACGGAKIPDVLNNQVRYLDGSTTLVSISIGGNDSGFASIMLTCMLSSQATCEQRLDEAADYARDELPRELDALYATIRDRAPNAEVVVVGYPYLYKEGGFCLSMGSGKRTAINDGADVLNQVIAGRAAAAGFAFADARPAFAGHEICTSDPWISSTNIHPTAEGHEKGYLPAFSAAVS</sequence>
<feature type="disulfide bond" evidence="2">
    <location>
        <begin position="184"/>
        <end position="230"/>
    </location>
</feature>
<dbReference type="InterPro" id="IPR036514">
    <property type="entry name" value="SGNH_hydro_sf"/>
</dbReference>
<dbReference type="PANTHER" id="PTHR37981:SF1">
    <property type="entry name" value="SGNH HYDROLASE-TYPE ESTERASE DOMAIN-CONTAINING PROTEIN"/>
    <property type="match status" value="1"/>
</dbReference>
<evidence type="ECO:0000313" key="5">
    <source>
        <dbReference type="EMBL" id="SEQ26362.1"/>
    </source>
</evidence>
<feature type="disulfide bond" evidence="2">
    <location>
        <begin position="126"/>
        <end position="134"/>
    </location>
</feature>
<dbReference type="Pfam" id="PF13472">
    <property type="entry name" value="Lipase_GDSL_2"/>
    <property type="match status" value="1"/>
</dbReference>
<proteinExistence type="predicted"/>
<feature type="active site" description="Nucleophile" evidence="1">
    <location>
        <position position="45"/>
    </location>
</feature>
<dbReference type="Proteomes" id="UP000199055">
    <property type="component" value="Unassembled WGS sequence"/>
</dbReference>
<dbReference type="EMBL" id="FOET01000005">
    <property type="protein sequence ID" value="SEQ26362.1"/>
    <property type="molecule type" value="Genomic_DNA"/>
</dbReference>
<feature type="chain" id="PRO_5011749434" evidence="3">
    <location>
        <begin position="28"/>
        <end position="261"/>
    </location>
</feature>
<dbReference type="GO" id="GO:0004806">
    <property type="term" value="F:triacylglycerol lipase activity"/>
    <property type="evidence" value="ECO:0007669"/>
    <property type="project" value="TreeGrafter"/>
</dbReference>
<dbReference type="RefSeq" id="WP_093658931.1">
    <property type="nucleotide sequence ID" value="NZ_FOET01000005.1"/>
</dbReference>
<dbReference type="GO" id="GO:0019433">
    <property type="term" value="P:triglyceride catabolic process"/>
    <property type="evidence" value="ECO:0007669"/>
    <property type="project" value="TreeGrafter"/>
</dbReference>
<dbReference type="SUPFAM" id="SSF52266">
    <property type="entry name" value="SGNH hydrolase"/>
    <property type="match status" value="1"/>
</dbReference>